<keyword evidence="4" id="KW-1185">Reference proteome</keyword>
<comment type="caution">
    <text evidence="3">The sequence shown here is derived from an EMBL/GenBank/DDBJ whole genome shotgun (WGS) entry which is preliminary data.</text>
</comment>
<name>A0ABN1VKF7_9PSEU</name>
<gene>
    <name evidence="3" type="ORF">GCM10009675_38890</name>
</gene>
<feature type="compositionally biased region" description="Acidic residues" evidence="1">
    <location>
        <begin position="1"/>
        <end position="10"/>
    </location>
</feature>
<feature type="compositionally biased region" description="Low complexity" evidence="1">
    <location>
        <begin position="115"/>
        <end position="136"/>
    </location>
</feature>
<dbReference type="RefSeq" id="WP_253857764.1">
    <property type="nucleotide sequence ID" value="NZ_BAAALM010000015.1"/>
</dbReference>
<evidence type="ECO:0000313" key="4">
    <source>
        <dbReference type="Proteomes" id="UP001500467"/>
    </source>
</evidence>
<dbReference type="Proteomes" id="UP001500467">
    <property type="component" value="Unassembled WGS sequence"/>
</dbReference>
<dbReference type="EMBL" id="BAAALM010000015">
    <property type="protein sequence ID" value="GAA1213394.1"/>
    <property type="molecule type" value="Genomic_DNA"/>
</dbReference>
<feature type="region of interest" description="Disordered" evidence="1">
    <location>
        <begin position="1"/>
        <end position="55"/>
    </location>
</feature>
<keyword evidence="2" id="KW-0472">Membrane</keyword>
<keyword evidence="2" id="KW-0812">Transmembrane</keyword>
<proteinExistence type="predicted"/>
<evidence type="ECO:0000256" key="1">
    <source>
        <dbReference type="SAM" id="MobiDB-lite"/>
    </source>
</evidence>
<evidence type="ECO:0000313" key="3">
    <source>
        <dbReference type="EMBL" id="GAA1213394.1"/>
    </source>
</evidence>
<accession>A0ABN1VKF7</accession>
<organism evidence="3 4">
    <name type="scientific">Prauserella alba</name>
    <dbReference type="NCBI Taxonomy" id="176898"/>
    <lineage>
        <taxon>Bacteria</taxon>
        <taxon>Bacillati</taxon>
        <taxon>Actinomycetota</taxon>
        <taxon>Actinomycetes</taxon>
        <taxon>Pseudonocardiales</taxon>
        <taxon>Pseudonocardiaceae</taxon>
        <taxon>Prauserella</taxon>
    </lineage>
</organism>
<evidence type="ECO:0000256" key="2">
    <source>
        <dbReference type="SAM" id="Phobius"/>
    </source>
</evidence>
<reference evidence="3 4" key="1">
    <citation type="journal article" date="2019" name="Int. J. Syst. Evol. Microbiol.">
        <title>The Global Catalogue of Microorganisms (GCM) 10K type strain sequencing project: providing services to taxonomists for standard genome sequencing and annotation.</title>
        <authorList>
            <consortium name="The Broad Institute Genomics Platform"/>
            <consortium name="The Broad Institute Genome Sequencing Center for Infectious Disease"/>
            <person name="Wu L."/>
            <person name="Ma J."/>
        </authorList>
    </citation>
    <scope>NUCLEOTIDE SEQUENCE [LARGE SCALE GENOMIC DNA]</scope>
    <source>
        <strain evidence="3 4">JCM 13022</strain>
    </source>
</reference>
<sequence length="291" mass="29723">MTDTGDDRDDPEVREGLQRLFGSPQLGTGRAPDPGAIVAGAGRRRRRRATAGAGAGVFVMIGAVAGGLALAGAGGEPDPGDVAVADGSGGIVHSSDVPSSDHEGHRSNRIPAPHATTTAPVSRPSSPVSAPATPTSMRPGVPPADPPSRTSTDAGEPEPPPTLGQSGKEPLHLLMTYDEAVSTGALDPGAGPPDQGECRSYEVADRSISRVAIRGGHGIVRFQSGAAETPEGIAIGASLAELNRAYPDLERTGDGQRVRNNPEADSRYVFGIEADEVVTLRLTVPDPDVSC</sequence>
<protein>
    <submittedName>
        <fullName evidence="3">Uncharacterized protein</fullName>
    </submittedName>
</protein>
<feature type="region of interest" description="Disordered" evidence="1">
    <location>
        <begin position="69"/>
        <end position="168"/>
    </location>
</feature>
<feature type="transmembrane region" description="Helical" evidence="2">
    <location>
        <begin position="53"/>
        <end position="73"/>
    </location>
</feature>
<keyword evidence="2" id="KW-1133">Transmembrane helix</keyword>